<name>E6W442_DESIS</name>
<dbReference type="InterPro" id="IPR010982">
    <property type="entry name" value="Lambda_DNA-bd_dom_sf"/>
</dbReference>
<dbReference type="KEGG" id="din:Selin_2289"/>
<protein>
    <recommendedName>
        <fullName evidence="1">HTH cro/C1-type domain-containing protein</fullName>
    </recommendedName>
</protein>
<evidence type="ECO:0000313" key="3">
    <source>
        <dbReference type="Proteomes" id="UP000002572"/>
    </source>
</evidence>
<keyword evidence="3" id="KW-1185">Reference proteome</keyword>
<reference evidence="2 3" key="1">
    <citation type="submission" date="2010-12" db="EMBL/GenBank/DDBJ databases">
        <title>Complete sequence of Desulfurispirillum indicum S5.</title>
        <authorList>
            <consortium name="US DOE Joint Genome Institute"/>
            <person name="Lucas S."/>
            <person name="Copeland A."/>
            <person name="Lapidus A."/>
            <person name="Cheng J.-F."/>
            <person name="Goodwin L."/>
            <person name="Pitluck S."/>
            <person name="Chertkov O."/>
            <person name="Held B."/>
            <person name="Detter J.C."/>
            <person name="Han C."/>
            <person name="Tapia R."/>
            <person name="Land M."/>
            <person name="Hauser L."/>
            <person name="Kyrpides N."/>
            <person name="Ivanova N."/>
            <person name="Mikhailova N."/>
            <person name="Haggblom M."/>
            <person name="Rauschenbach I."/>
            <person name="Bini E."/>
            <person name="Woyke T."/>
        </authorList>
    </citation>
    <scope>NUCLEOTIDE SEQUENCE [LARGE SCALE GENOMIC DNA]</scope>
    <source>
        <strain evidence="3">ATCC BAA-1389 / DSM 22839 / S5</strain>
    </source>
</reference>
<gene>
    <name evidence="2" type="ordered locus">Selin_2289</name>
</gene>
<proteinExistence type="predicted"/>
<sequence length="96" mass="10836">MSKRNSHIGSDFDDFLTEEGILQEVELVAVKRIIAHQIEQELRDKKVTKKVMAEKMHTSRASLNRLLDPENLGITLQTLGKAANALGMRLHVSLEK</sequence>
<dbReference type="Gene3D" id="1.10.260.40">
    <property type="entry name" value="lambda repressor-like DNA-binding domains"/>
    <property type="match status" value="1"/>
</dbReference>
<organism evidence="2 3">
    <name type="scientific">Desulfurispirillum indicum (strain ATCC BAA-1389 / DSM 22839 / S5)</name>
    <dbReference type="NCBI Taxonomy" id="653733"/>
    <lineage>
        <taxon>Bacteria</taxon>
        <taxon>Pseudomonadati</taxon>
        <taxon>Chrysiogenota</taxon>
        <taxon>Chrysiogenia</taxon>
        <taxon>Chrysiogenales</taxon>
        <taxon>Chrysiogenaceae</taxon>
        <taxon>Desulfurispirillum</taxon>
    </lineage>
</organism>
<feature type="domain" description="HTH cro/C1-type" evidence="1">
    <location>
        <begin position="38"/>
        <end position="90"/>
    </location>
</feature>
<dbReference type="SUPFAM" id="SSF47413">
    <property type="entry name" value="lambda repressor-like DNA-binding domains"/>
    <property type="match status" value="1"/>
</dbReference>
<dbReference type="GO" id="GO:0003677">
    <property type="term" value="F:DNA binding"/>
    <property type="evidence" value="ECO:0007669"/>
    <property type="project" value="InterPro"/>
</dbReference>
<evidence type="ECO:0000259" key="1">
    <source>
        <dbReference type="Pfam" id="PF13443"/>
    </source>
</evidence>
<dbReference type="InterPro" id="IPR001387">
    <property type="entry name" value="Cro/C1-type_HTH"/>
</dbReference>
<accession>E6W442</accession>
<dbReference type="AlphaFoldDB" id="E6W442"/>
<dbReference type="Proteomes" id="UP000002572">
    <property type="component" value="Chromosome"/>
</dbReference>
<dbReference type="eggNOG" id="COG3093">
    <property type="taxonomic scope" value="Bacteria"/>
</dbReference>
<dbReference type="OrthoDB" id="9809434at2"/>
<dbReference type="STRING" id="653733.Selin_2289"/>
<dbReference type="InParanoid" id="E6W442"/>
<evidence type="ECO:0000313" key="2">
    <source>
        <dbReference type="EMBL" id="ADU67006.1"/>
    </source>
</evidence>
<dbReference type="RefSeq" id="WP_013506881.1">
    <property type="nucleotide sequence ID" value="NC_014836.1"/>
</dbReference>
<dbReference type="HOGENOM" id="CLU_153953_1_0_0"/>
<dbReference type="Pfam" id="PF13443">
    <property type="entry name" value="HTH_26"/>
    <property type="match status" value="1"/>
</dbReference>
<dbReference type="EMBL" id="CP002432">
    <property type="protein sequence ID" value="ADU67006.1"/>
    <property type="molecule type" value="Genomic_DNA"/>
</dbReference>